<protein>
    <submittedName>
        <fullName evidence="1">Uncharacterized protein</fullName>
    </submittedName>
</protein>
<dbReference type="AlphaFoldDB" id="A0A1M5U3F4"/>
<dbReference type="Proteomes" id="UP000184268">
    <property type="component" value="Unassembled WGS sequence"/>
</dbReference>
<keyword evidence="2" id="KW-1185">Reference proteome</keyword>
<gene>
    <name evidence="1" type="ORF">SAMN02745129_2397</name>
</gene>
<evidence type="ECO:0000313" key="2">
    <source>
        <dbReference type="Proteomes" id="UP000184268"/>
    </source>
</evidence>
<sequence length="79" mass="8682">MGDQSVFPGRAAKDFRFLLMTLANAGRPNKRHRNDSALALFQNTATVWQESITSQHMGGFTRPVIAGLAFSQSCWLSAP</sequence>
<evidence type="ECO:0000313" key="1">
    <source>
        <dbReference type="EMBL" id="SHH57635.1"/>
    </source>
</evidence>
<proteinExistence type="predicted"/>
<accession>A0A1M5U3F4</accession>
<dbReference type="EMBL" id="FQXG01000003">
    <property type="protein sequence ID" value="SHH57635.1"/>
    <property type="molecule type" value="Genomic_DNA"/>
</dbReference>
<organism evidence="1 2">
    <name type="scientific">Ferrimonas marina</name>
    <dbReference type="NCBI Taxonomy" id="299255"/>
    <lineage>
        <taxon>Bacteria</taxon>
        <taxon>Pseudomonadati</taxon>
        <taxon>Pseudomonadota</taxon>
        <taxon>Gammaproteobacteria</taxon>
        <taxon>Alteromonadales</taxon>
        <taxon>Ferrimonadaceae</taxon>
        <taxon>Ferrimonas</taxon>
    </lineage>
</organism>
<reference evidence="1 2" key="1">
    <citation type="submission" date="2016-11" db="EMBL/GenBank/DDBJ databases">
        <authorList>
            <person name="Jaros S."/>
            <person name="Januszkiewicz K."/>
            <person name="Wedrychowicz H."/>
        </authorList>
    </citation>
    <scope>NUCLEOTIDE SEQUENCE [LARGE SCALE GENOMIC DNA]</scope>
    <source>
        <strain evidence="1 2">DSM 16917</strain>
    </source>
</reference>
<name>A0A1M5U3F4_9GAMM</name>